<feature type="domain" description="TniQ" evidence="1">
    <location>
        <begin position="8"/>
        <end position="132"/>
    </location>
</feature>
<gene>
    <name evidence="2" type="ORF">GKE73_07370</name>
</gene>
<dbReference type="EMBL" id="WLYX01000001">
    <property type="protein sequence ID" value="MTD33060.1"/>
    <property type="molecule type" value="Genomic_DNA"/>
</dbReference>
<dbReference type="Pfam" id="PF06527">
    <property type="entry name" value="TniQ"/>
    <property type="match status" value="1"/>
</dbReference>
<evidence type="ECO:0000313" key="3">
    <source>
        <dbReference type="Proteomes" id="UP000446658"/>
    </source>
</evidence>
<evidence type="ECO:0000259" key="1">
    <source>
        <dbReference type="Pfam" id="PF06527"/>
    </source>
</evidence>
<protein>
    <recommendedName>
        <fullName evidence="1">TniQ domain-containing protein</fullName>
    </recommendedName>
</protein>
<accession>A0A844GCI8</accession>
<keyword evidence="3" id="KW-1185">Reference proteome</keyword>
<sequence>MTPFARYPVRPVVQPGESLAGYLYRFYNDNHHKVPAPALAAAMQMYQGSEAKQATANSILSVLFGKVAHRMHATGRHINYCQAQRVTFSHHPHPKPEAATQFCPACIEERQIHKALWELPFVEACPVHETALLESCPTCDRPYTWSSLNHDWACRCEIPISEHTCPRASRKQVQLARFMARVDSAWSTGERQSDRRFLAGQFTRCPRLAG</sequence>
<proteinExistence type="predicted"/>
<dbReference type="AlphaFoldDB" id="A0A844GCI8"/>
<organism evidence="2 3">
    <name type="scientific">Paludibacterium denitrificans</name>
    <dbReference type="NCBI Taxonomy" id="2675226"/>
    <lineage>
        <taxon>Bacteria</taxon>
        <taxon>Pseudomonadati</taxon>
        <taxon>Pseudomonadota</taxon>
        <taxon>Betaproteobacteria</taxon>
        <taxon>Neisseriales</taxon>
        <taxon>Chromobacteriaceae</taxon>
        <taxon>Paludibacterium</taxon>
    </lineage>
</organism>
<comment type="caution">
    <text evidence="2">The sequence shown here is derived from an EMBL/GenBank/DDBJ whole genome shotgun (WGS) entry which is preliminary data.</text>
</comment>
<dbReference type="RefSeq" id="WP_376767312.1">
    <property type="nucleotide sequence ID" value="NZ_WLYX01000001.1"/>
</dbReference>
<name>A0A844GCI8_9NEIS</name>
<reference evidence="2 3" key="1">
    <citation type="submission" date="2019-11" db="EMBL/GenBank/DDBJ databases">
        <title>Draft genome sequence of Paludibacterium sp. dN18-1.</title>
        <authorList>
            <person name="Im W.-T."/>
        </authorList>
    </citation>
    <scope>NUCLEOTIDE SEQUENCE [LARGE SCALE GENOMIC DNA]</scope>
    <source>
        <strain evidence="3">dN 18-1</strain>
    </source>
</reference>
<evidence type="ECO:0000313" key="2">
    <source>
        <dbReference type="EMBL" id="MTD33060.1"/>
    </source>
</evidence>
<dbReference type="Proteomes" id="UP000446658">
    <property type="component" value="Unassembled WGS sequence"/>
</dbReference>
<dbReference type="InterPro" id="IPR009492">
    <property type="entry name" value="TniQ"/>
</dbReference>